<feature type="binding site" evidence="7">
    <location>
        <position position="196"/>
    </location>
    <ligand>
        <name>2-oxoglutarate</name>
        <dbReference type="ChEBI" id="CHEBI:16810"/>
    </ligand>
</feature>
<feature type="binding site" evidence="8">
    <location>
        <position position="287"/>
    </location>
    <ligand>
        <name>Fe cation</name>
        <dbReference type="ChEBI" id="CHEBI:24875"/>
    </ligand>
</feature>
<dbReference type="AlphaFoldDB" id="A0A7W9NKU8"/>
<dbReference type="InterPro" id="IPR014503">
    <property type="entry name" value="Clavaminate_syn-like"/>
</dbReference>
<comment type="cofactor">
    <cofactor evidence="1">
        <name>Fe(2+)</name>
        <dbReference type="ChEBI" id="CHEBI:29033"/>
    </cofactor>
</comment>
<sequence length="327" mass="35769">MTVVTETTAGSAPVTLATADAEAVEELARALSAVDNDLVDTPEWVDEARRAWDETPVGLRRPLRRFRRDSGPQGAMLLRNLPVNEDGLPATPTVNGSVQRTVAVPAAVLMMIATGLGDPAAFLPEKTGALVQDVVPVPGKEEFQGNAGSVLLEWHTENAFHPNRPDYVMLLCLRQDHEGVAGLRTSCARTVLPMLTDQAREALFSREFVTQAPPSFGLGSDGAVEHAVLFGAEEDPNLQVDLAATTPRTPRAKAALEELRDRFNDASQTIRLRPGDLAIVDNRVTVHGRTGFTPRYDGKDRWLQRTFVMNDLRRSRYQRPGDGYVLV</sequence>
<evidence type="ECO:0000313" key="11">
    <source>
        <dbReference type="Proteomes" id="UP000585638"/>
    </source>
</evidence>
<dbReference type="GO" id="GO:0016491">
    <property type="term" value="F:oxidoreductase activity"/>
    <property type="evidence" value="ECO:0007669"/>
    <property type="project" value="UniProtKB-KW"/>
</dbReference>
<evidence type="ECO:0000256" key="7">
    <source>
        <dbReference type="PIRSR" id="PIRSR019543-1"/>
    </source>
</evidence>
<dbReference type="GO" id="GO:0005506">
    <property type="term" value="F:iron ion binding"/>
    <property type="evidence" value="ECO:0007669"/>
    <property type="project" value="InterPro"/>
</dbReference>
<dbReference type="InterPro" id="IPR042098">
    <property type="entry name" value="TauD-like_sf"/>
</dbReference>
<gene>
    <name evidence="10" type="ORF">BJ998_008281</name>
</gene>
<dbReference type="EMBL" id="JACHIR010000002">
    <property type="protein sequence ID" value="MBB5897022.1"/>
    <property type="molecule type" value="Genomic_DNA"/>
</dbReference>
<evidence type="ECO:0000256" key="1">
    <source>
        <dbReference type="ARBA" id="ARBA00001954"/>
    </source>
</evidence>
<evidence type="ECO:0000256" key="8">
    <source>
        <dbReference type="PIRSR" id="PIRSR019543-2"/>
    </source>
</evidence>
<evidence type="ECO:0000256" key="2">
    <source>
        <dbReference type="ARBA" id="ARBA00008425"/>
    </source>
</evidence>
<name>A0A7W9NKU8_9PSEU</name>
<feature type="binding site" evidence="7">
    <location>
        <position position="305"/>
    </location>
    <ligand>
        <name>2-oxoglutarate</name>
        <dbReference type="ChEBI" id="CHEBI:16810"/>
    </ligand>
</feature>
<dbReference type="PIRSF" id="PIRSF019543">
    <property type="entry name" value="Clavaminate_syn"/>
    <property type="match status" value="1"/>
</dbReference>
<evidence type="ECO:0000256" key="6">
    <source>
        <dbReference type="ARBA" id="ARBA00023194"/>
    </source>
</evidence>
<feature type="binding site" evidence="7">
    <location>
        <position position="301"/>
    </location>
    <ligand>
        <name>2-oxoglutarate</name>
        <dbReference type="ChEBI" id="CHEBI:16810"/>
    </ligand>
</feature>
<feature type="binding site" evidence="8">
    <location>
        <position position="155"/>
    </location>
    <ligand>
        <name>Fe cation</name>
        <dbReference type="ChEBI" id="CHEBI:24875"/>
    </ligand>
</feature>
<keyword evidence="3 8" id="KW-0479">Metal-binding</keyword>
<dbReference type="InterPro" id="IPR003819">
    <property type="entry name" value="TauD/TfdA-like"/>
</dbReference>
<proteinExistence type="inferred from homology"/>
<dbReference type="Proteomes" id="UP000585638">
    <property type="component" value="Unassembled WGS sequence"/>
</dbReference>
<keyword evidence="5 8" id="KW-0408">Iron</keyword>
<organism evidence="10 11">
    <name type="scientific">Kutzneria kofuensis</name>
    <dbReference type="NCBI Taxonomy" id="103725"/>
    <lineage>
        <taxon>Bacteria</taxon>
        <taxon>Bacillati</taxon>
        <taxon>Actinomycetota</taxon>
        <taxon>Actinomycetes</taxon>
        <taxon>Pseudonocardiales</taxon>
        <taxon>Pseudonocardiaceae</taxon>
        <taxon>Kutzneria</taxon>
    </lineage>
</organism>
<dbReference type="EC" id="1.14.11.39" evidence="10"/>
<dbReference type="Pfam" id="PF02668">
    <property type="entry name" value="TauD"/>
    <property type="match status" value="1"/>
</dbReference>
<dbReference type="PANTHER" id="PTHR10696:SF56">
    <property type="entry name" value="TAUD_TFDA-LIKE DOMAIN-CONTAINING PROTEIN"/>
    <property type="match status" value="1"/>
</dbReference>
<dbReference type="PANTHER" id="PTHR10696">
    <property type="entry name" value="GAMMA-BUTYROBETAINE HYDROXYLASE-RELATED"/>
    <property type="match status" value="1"/>
</dbReference>
<reference evidence="10 11" key="1">
    <citation type="submission" date="2020-08" db="EMBL/GenBank/DDBJ databases">
        <title>Sequencing the genomes of 1000 actinobacteria strains.</title>
        <authorList>
            <person name="Klenk H.-P."/>
        </authorList>
    </citation>
    <scope>NUCLEOTIDE SEQUENCE [LARGE SCALE GENOMIC DNA]</scope>
    <source>
        <strain evidence="10 11">DSM 43851</strain>
    </source>
</reference>
<keyword evidence="11" id="KW-1185">Reference proteome</keyword>
<comment type="caution">
    <text evidence="10">The sequence shown here is derived from an EMBL/GenBank/DDBJ whole genome shotgun (WGS) entry which is preliminary data.</text>
</comment>
<evidence type="ECO:0000256" key="4">
    <source>
        <dbReference type="ARBA" id="ARBA00023002"/>
    </source>
</evidence>
<dbReference type="SUPFAM" id="SSF51197">
    <property type="entry name" value="Clavaminate synthase-like"/>
    <property type="match status" value="1"/>
</dbReference>
<evidence type="ECO:0000259" key="9">
    <source>
        <dbReference type="Pfam" id="PF02668"/>
    </source>
</evidence>
<feature type="binding site" evidence="8">
    <location>
        <position position="157"/>
    </location>
    <ligand>
        <name>Fe cation</name>
        <dbReference type="ChEBI" id="CHEBI:24875"/>
    </ligand>
</feature>
<dbReference type="InterPro" id="IPR050411">
    <property type="entry name" value="AlphaKG_dependent_hydroxylases"/>
</dbReference>
<dbReference type="GO" id="GO:0017000">
    <property type="term" value="P:antibiotic biosynthetic process"/>
    <property type="evidence" value="ECO:0007669"/>
    <property type="project" value="UniProtKB-KW"/>
</dbReference>
<evidence type="ECO:0000313" key="10">
    <source>
        <dbReference type="EMBL" id="MBB5897022.1"/>
    </source>
</evidence>
<dbReference type="CDD" id="cd00250">
    <property type="entry name" value="CAS_like"/>
    <property type="match status" value="1"/>
</dbReference>
<accession>A0A7W9NKU8</accession>
<keyword evidence="4 10" id="KW-0560">Oxidoreductase</keyword>
<comment type="similarity">
    <text evidence="2">Belongs to the clavaminate synthase family.</text>
</comment>
<dbReference type="RefSeq" id="WP_184869492.1">
    <property type="nucleotide sequence ID" value="NZ_BAAAWY010000011.1"/>
</dbReference>
<protein>
    <submittedName>
        <fullName evidence="10">L-asparagine oxygenase</fullName>
        <ecNumber evidence="10">1.14.11.39</ecNumber>
    </submittedName>
</protein>
<dbReference type="Gene3D" id="3.60.130.10">
    <property type="entry name" value="Clavaminate synthase-like"/>
    <property type="match status" value="1"/>
</dbReference>
<evidence type="ECO:0000256" key="3">
    <source>
        <dbReference type="ARBA" id="ARBA00022723"/>
    </source>
</evidence>
<keyword evidence="6" id="KW-0045">Antibiotic biosynthesis</keyword>
<evidence type="ECO:0000256" key="5">
    <source>
        <dbReference type="ARBA" id="ARBA00023004"/>
    </source>
</evidence>
<feature type="domain" description="TauD/TfdA-like" evidence="9">
    <location>
        <begin position="144"/>
        <end position="306"/>
    </location>
</feature>